<name>A0A915PJP9_9BILA</name>
<reference evidence="3" key="1">
    <citation type="submission" date="2022-11" db="UniProtKB">
        <authorList>
            <consortium name="WormBaseParasite"/>
        </authorList>
    </citation>
    <scope>IDENTIFICATION</scope>
</reference>
<dbReference type="InterPro" id="IPR025714">
    <property type="entry name" value="Methyltranfer_dom"/>
</dbReference>
<protein>
    <submittedName>
        <fullName evidence="3">Methyltransferase domain-containing protein</fullName>
    </submittedName>
</protein>
<dbReference type="SUPFAM" id="SSF53335">
    <property type="entry name" value="S-adenosyl-L-methionine-dependent methyltransferases"/>
    <property type="match status" value="1"/>
</dbReference>
<dbReference type="Proteomes" id="UP000887581">
    <property type="component" value="Unplaced"/>
</dbReference>
<dbReference type="InterPro" id="IPR029063">
    <property type="entry name" value="SAM-dependent_MTases_sf"/>
</dbReference>
<dbReference type="Pfam" id="PF13679">
    <property type="entry name" value="Methyltransf_32"/>
    <property type="match status" value="1"/>
</dbReference>
<accession>A0A915PJP9</accession>
<dbReference type="PANTHER" id="PTHR12496">
    <property type="entry name" value="CGI-41 METHYLTRANSFERASE"/>
    <property type="match status" value="1"/>
</dbReference>
<evidence type="ECO:0000259" key="1">
    <source>
        <dbReference type="Pfam" id="PF13679"/>
    </source>
</evidence>
<proteinExistence type="predicted"/>
<dbReference type="Gene3D" id="3.40.50.150">
    <property type="entry name" value="Vaccinia Virus protein VP39"/>
    <property type="match status" value="1"/>
</dbReference>
<dbReference type="PANTHER" id="PTHR12496:SF0">
    <property type="entry name" value="METHYLTRANSFERASE DOMAIN-CONTAINING PROTEIN"/>
    <property type="match status" value="1"/>
</dbReference>
<dbReference type="InterPro" id="IPR052220">
    <property type="entry name" value="METTL25"/>
</dbReference>
<dbReference type="CDD" id="cd02440">
    <property type="entry name" value="AdoMet_MTases"/>
    <property type="match status" value="1"/>
</dbReference>
<organism evidence="2 3">
    <name type="scientific">Setaria digitata</name>
    <dbReference type="NCBI Taxonomy" id="48799"/>
    <lineage>
        <taxon>Eukaryota</taxon>
        <taxon>Metazoa</taxon>
        <taxon>Ecdysozoa</taxon>
        <taxon>Nematoda</taxon>
        <taxon>Chromadorea</taxon>
        <taxon>Rhabditida</taxon>
        <taxon>Spirurina</taxon>
        <taxon>Spiruromorpha</taxon>
        <taxon>Filarioidea</taxon>
        <taxon>Setariidae</taxon>
        <taxon>Setaria</taxon>
    </lineage>
</organism>
<evidence type="ECO:0000313" key="3">
    <source>
        <dbReference type="WBParaSite" id="sdigi.contig209.g6140.t1"/>
    </source>
</evidence>
<evidence type="ECO:0000313" key="2">
    <source>
        <dbReference type="Proteomes" id="UP000887581"/>
    </source>
</evidence>
<dbReference type="AlphaFoldDB" id="A0A915PJP9"/>
<keyword evidence="2" id="KW-1185">Reference proteome</keyword>
<sequence length="401" mass="45891">MTEERWSDTDLLSHIVDFISEYSIRSENPFSLLPGSVRKLELKASIVVTEKNLTEAHLLTPRLTAVLPDALSQFTPSLIHGNCSMTIKKRHEVGNLTVLLLDYCKYYGINRIVDVGCGVGHLVSQLSRHCKVVGIDCNEDFCQRARKSCAYAEIICLTITCDGAEDQNLSKFLSGDEYDRTAVVSLHGCGDLQPALLRYFCKLDRNRVPLIFTIPCCYHKMLNLEKEVFHWIMSDEIKRRSISCEVLPVSALRLACQKHIYNWPSSDREREKHTNNFINRALLECLYDKRKDLPPFTCRKLNCNFGDLRGTGAKLASQLGMDENGVSQIDQLYRAIYTEQESYFAYIEPFTLLQTMMQIPLEFFILLDRLFFLREHGCSAHLLSIFNPKVSSRHLCLIGSR</sequence>
<feature type="domain" description="Methyltransferase" evidence="1">
    <location>
        <begin position="88"/>
        <end position="221"/>
    </location>
</feature>
<dbReference type="WBParaSite" id="sdigi.contig209.g6140.t1">
    <property type="protein sequence ID" value="sdigi.contig209.g6140.t1"/>
    <property type="gene ID" value="sdigi.contig209.g6140"/>
</dbReference>